<feature type="repeat" description="PPR" evidence="3">
    <location>
        <begin position="516"/>
        <end position="550"/>
    </location>
</feature>
<feature type="region of interest" description="Disordered" evidence="4">
    <location>
        <begin position="18"/>
        <end position="57"/>
    </location>
</feature>
<feature type="repeat" description="PPR" evidence="3">
    <location>
        <begin position="435"/>
        <end position="469"/>
    </location>
</feature>
<dbReference type="Pfam" id="PF13041">
    <property type="entry name" value="PPR_2"/>
    <property type="match status" value="1"/>
</dbReference>
<dbReference type="Pfam" id="PF13812">
    <property type="entry name" value="PPR_3"/>
    <property type="match status" value="2"/>
</dbReference>
<dbReference type="Pfam" id="PF01535">
    <property type="entry name" value="PPR"/>
    <property type="match status" value="1"/>
</dbReference>
<keyword evidence="7" id="KW-1185">Reference proteome</keyword>
<feature type="region of interest" description="Disordered" evidence="4">
    <location>
        <begin position="764"/>
        <end position="783"/>
    </location>
</feature>
<accession>A0A314XLS4</accession>
<evidence type="ECO:0000256" key="1">
    <source>
        <dbReference type="ARBA" id="ARBA00007626"/>
    </source>
</evidence>
<evidence type="ECO:0000313" key="6">
    <source>
        <dbReference type="EMBL" id="PQP92988.1"/>
    </source>
</evidence>
<dbReference type="AlphaFoldDB" id="A0A314XLS4"/>
<dbReference type="PROSITE" id="PS51375">
    <property type="entry name" value="PPR"/>
    <property type="match status" value="7"/>
</dbReference>
<keyword evidence="2" id="KW-0677">Repeat</keyword>
<dbReference type="InterPro" id="IPR011990">
    <property type="entry name" value="TPR-like_helical_dom_sf"/>
</dbReference>
<dbReference type="NCBIfam" id="TIGR00756">
    <property type="entry name" value="PPR"/>
    <property type="match status" value="6"/>
</dbReference>
<comment type="caution">
    <text evidence="6">The sequence shown here is derived from an EMBL/GenBank/DDBJ whole genome shotgun (WGS) entry which is preliminary data.</text>
</comment>
<feature type="compositionally biased region" description="Low complexity" evidence="4">
    <location>
        <begin position="38"/>
        <end position="51"/>
    </location>
</feature>
<gene>
    <name evidence="6" type="ORF">Pyn_09862</name>
</gene>
<name>A0A314XLS4_PRUYE</name>
<protein>
    <submittedName>
        <fullName evidence="6">Pentatricopeptide repeat-containing protein</fullName>
    </submittedName>
</protein>
<reference evidence="6 7" key="1">
    <citation type="submission" date="2018-02" db="EMBL/GenBank/DDBJ databases">
        <title>Draft genome of wild Prunus yedoensis var. nudiflora.</title>
        <authorList>
            <person name="Baek S."/>
            <person name="Kim J.-H."/>
            <person name="Choi K."/>
            <person name="Kim G.-B."/>
            <person name="Cho A."/>
            <person name="Jang H."/>
            <person name="Shin C.-H."/>
            <person name="Yu H.-J."/>
            <person name="Mun J.-H."/>
        </authorList>
    </citation>
    <scope>NUCLEOTIDE SEQUENCE [LARGE SCALE GENOMIC DNA]</scope>
    <source>
        <strain evidence="7">cv. Jeju island</strain>
        <tissue evidence="6">Leaf</tissue>
    </source>
</reference>
<evidence type="ECO:0000256" key="3">
    <source>
        <dbReference type="PROSITE-ProRule" id="PRU00708"/>
    </source>
</evidence>
<proteinExistence type="inferred from homology"/>
<evidence type="ECO:0000256" key="4">
    <source>
        <dbReference type="SAM" id="MobiDB-lite"/>
    </source>
</evidence>
<dbReference type="GO" id="GO:0003729">
    <property type="term" value="F:mRNA binding"/>
    <property type="evidence" value="ECO:0007669"/>
    <property type="project" value="TreeGrafter"/>
</dbReference>
<feature type="repeat" description="PPR" evidence="3">
    <location>
        <begin position="400"/>
        <end position="434"/>
    </location>
</feature>
<dbReference type="InterPro" id="IPR002885">
    <property type="entry name" value="PPR_rpt"/>
</dbReference>
<sequence>MREFIILGYSASSSSSIATLPNPHGSNHSTKPYKDKPLSLPKLSPSKSSPPISTLHSRPPPLFAVRWDPTKTHLSYFADLASKLARDGKFQDFAMVVESVVLSGVRGSEFTAALKVELVAKGISGLLKEGNVRSVVEVLGKVNELGVPPLKLFDGYAMELLGRQCSRLLKCKQVQELVELMEVLAGFRFPIKELLEPSEVIKLCVDKCCPKLAIRYACIFPHAHILFCNIIYEFGKRKALEPALAAYEASKENLNGSNMYVYRTIIDVCGLCKDYMKSRYIYEDLLKQKVTPNIYVFNSLMNVNAHDLNYTFHVYKSMQNLGVRADMACYNILLKACCLAGRVDLAQDIYREVQHLESTGVLKLDVFTYSTIVKVFADAKLWHMALNVKEDMLSAGVTPNTVTWSSLISACANAGIVEKAIQLFEEMLLAGSEPNSQCFNILLHACVEANQYDRAFRLFQSLKSTKVQETFGKKYKGLSFNPTTTTYNTLMKACGTDYYHAKALLDEMRAVGLYPNQISWSILADICGGSGNVEGALQILKTMRAAGMKPDVVAYTTAIKVCVESENLELALSLFAEMKKYQIHPNLVTYNTLLRARSRYGSVSEVQQCLAIYQDMRKAGYKSNDYYLEQLIEEWCEGVIQDSNAKQEELSSCNKTDIGRPGSLLLEKVAEHLQTHIAETLAVDLQGLTKVEARIVVLAVLRMIKENYTLGHSVKDDMLIVVGVHEVDGGSTTQNLEVKDAITKLLQDELGLKVLATGAKVGLDTTMEPGNTTDSDQDLEEMSRRDELPAELIYSTRRPVALERLKVTRGSLQHWLRRRSAPRR</sequence>
<comment type="similarity">
    <text evidence="1">Belongs to the PPR family. P subfamily.</text>
</comment>
<dbReference type="Gene3D" id="1.25.40.10">
    <property type="entry name" value="Tetratricopeptide repeat domain"/>
    <property type="match status" value="3"/>
</dbReference>
<dbReference type="PANTHER" id="PTHR47933">
    <property type="entry name" value="PENTATRICOPEPTIDE REPEAT-CONTAINING PROTEIN 1, MITOCHONDRIAL"/>
    <property type="match status" value="1"/>
</dbReference>
<dbReference type="InterPro" id="IPR051240">
    <property type="entry name" value="Mito_RNA-Proc/Resp"/>
</dbReference>
<feature type="repeat" description="PPR" evidence="3">
    <location>
        <begin position="326"/>
        <end position="356"/>
    </location>
</feature>
<organism evidence="6 7">
    <name type="scientific">Prunus yedoensis var. nudiflora</name>
    <dbReference type="NCBI Taxonomy" id="2094558"/>
    <lineage>
        <taxon>Eukaryota</taxon>
        <taxon>Viridiplantae</taxon>
        <taxon>Streptophyta</taxon>
        <taxon>Embryophyta</taxon>
        <taxon>Tracheophyta</taxon>
        <taxon>Spermatophyta</taxon>
        <taxon>Magnoliopsida</taxon>
        <taxon>eudicotyledons</taxon>
        <taxon>Gunneridae</taxon>
        <taxon>Pentapetalae</taxon>
        <taxon>rosids</taxon>
        <taxon>fabids</taxon>
        <taxon>Rosales</taxon>
        <taxon>Rosaceae</taxon>
        <taxon>Amygdaloideae</taxon>
        <taxon>Amygdaleae</taxon>
        <taxon>Prunus</taxon>
    </lineage>
</organism>
<dbReference type="InterPro" id="IPR033443">
    <property type="entry name" value="PROP1-like_PPR_dom"/>
</dbReference>
<dbReference type="Proteomes" id="UP000250321">
    <property type="component" value="Unassembled WGS sequence"/>
</dbReference>
<evidence type="ECO:0000313" key="7">
    <source>
        <dbReference type="Proteomes" id="UP000250321"/>
    </source>
</evidence>
<feature type="domain" description="PROP1-like PPR" evidence="5">
    <location>
        <begin position="236"/>
        <end position="361"/>
    </location>
</feature>
<feature type="repeat" description="PPR" evidence="3">
    <location>
        <begin position="365"/>
        <end position="399"/>
    </location>
</feature>
<dbReference type="PANTHER" id="PTHR47933:SF2">
    <property type="entry name" value="PPR CONTAINING PLANT-LIKE PROTEIN"/>
    <property type="match status" value="1"/>
</dbReference>
<dbReference type="Pfam" id="PF17177">
    <property type="entry name" value="PPR_long"/>
    <property type="match status" value="1"/>
</dbReference>
<feature type="repeat" description="PPR" evidence="3">
    <location>
        <begin position="551"/>
        <end position="585"/>
    </location>
</feature>
<feature type="repeat" description="PPR" evidence="3">
    <location>
        <begin position="586"/>
        <end position="623"/>
    </location>
</feature>
<dbReference type="STRING" id="2094558.A0A314XLS4"/>
<dbReference type="EMBL" id="PJQY01002505">
    <property type="protein sequence ID" value="PQP92988.1"/>
    <property type="molecule type" value="Genomic_DNA"/>
</dbReference>
<evidence type="ECO:0000256" key="2">
    <source>
        <dbReference type="ARBA" id="ARBA00022737"/>
    </source>
</evidence>
<dbReference type="OrthoDB" id="185373at2759"/>
<evidence type="ECO:0000259" key="5">
    <source>
        <dbReference type="Pfam" id="PF17177"/>
    </source>
</evidence>